<reference evidence="1" key="1">
    <citation type="submission" date="2020-10" db="EMBL/GenBank/DDBJ databases">
        <authorList>
            <person name="Gilroy R."/>
        </authorList>
    </citation>
    <scope>NUCLEOTIDE SEQUENCE</scope>
    <source>
        <strain evidence="1">CHK197-8231</strain>
    </source>
</reference>
<dbReference type="AlphaFoldDB" id="A0A9D1L3B4"/>
<accession>A0A9D1L3B4</accession>
<evidence type="ECO:0000313" key="2">
    <source>
        <dbReference type="Proteomes" id="UP000824087"/>
    </source>
</evidence>
<protein>
    <submittedName>
        <fullName evidence="1">Uncharacterized protein</fullName>
    </submittedName>
</protein>
<proteinExistence type="predicted"/>
<evidence type="ECO:0000313" key="1">
    <source>
        <dbReference type="EMBL" id="HIU22550.1"/>
    </source>
</evidence>
<dbReference type="EMBL" id="DVML01000018">
    <property type="protein sequence ID" value="HIU22550.1"/>
    <property type="molecule type" value="Genomic_DNA"/>
</dbReference>
<gene>
    <name evidence="1" type="ORF">IAD49_03095</name>
</gene>
<name>A0A9D1L3B4_9BACT</name>
<reference evidence="1" key="2">
    <citation type="journal article" date="2021" name="PeerJ">
        <title>Extensive microbial diversity within the chicken gut microbiome revealed by metagenomics and culture.</title>
        <authorList>
            <person name="Gilroy R."/>
            <person name="Ravi A."/>
            <person name="Getino M."/>
            <person name="Pursley I."/>
            <person name="Horton D.L."/>
            <person name="Alikhan N.F."/>
            <person name="Baker D."/>
            <person name="Gharbi K."/>
            <person name="Hall N."/>
            <person name="Watson M."/>
            <person name="Adriaenssens E.M."/>
            <person name="Foster-Nyarko E."/>
            <person name="Jarju S."/>
            <person name="Secka A."/>
            <person name="Antonio M."/>
            <person name="Oren A."/>
            <person name="Chaudhuri R.R."/>
            <person name="La Ragione R."/>
            <person name="Hildebrand F."/>
            <person name="Pallen M.J."/>
        </authorList>
    </citation>
    <scope>NUCLEOTIDE SEQUENCE</scope>
    <source>
        <strain evidence="1">CHK197-8231</strain>
    </source>
</reference>
<organism evidence="1 2">
    <name type="scientific">Candidatus Fimihabitans intestinipullorum</name>
    <dbReference type="NCBI Taxonomy" id="2840820"/>
    <lineage>
        <taxon>Bacteria</taxon>
        <taxon>Bacillati</taxon>
        <taxon>Mycoplasmatota</taxon>
        <taxon>Mycoplasmatota incertae sedis</taxon>
        <taxon>Candidatus Fimihabitans</taxon>
    </lineage>
</organism>
<dbReference type="Proteomes" id="UP000824087">
    <property type="component" value="Unassembled WGS sequence"/>
</dbReference>
<comment type="caution">
    <text evidence="1">The sequence shown here is derived from an EMBL/GenBank/DDBJ whole genome shotgun (WGS) entry which is preliminary data.</text>
</comment>
<sequence>MELKEGMYVRTKYNDFCNMVAIRKMDEIDDDGSFWIDDYIIDTYGDEQNKLHEEDIEIASENIVDVIKPGDYVNGYRVSFKDNDYAPFVQCDYPVQEGTTNHYRFYEKEIYSIVTKEQFENMKYEVE</sequence>